<evidence type="ECO:0000256" key="1">
    <source>
        <dbReference type="SAM" id="MobiDB-lite"/>
    </source>
</evidence>
<accession>A0A7I3ZD13</accession>
<dbReference type="EMBL" id="ABEU02000019">
    <property type="status" value="NOT_ANNOTATED_CDS"/>
    <property type="molecule type" value="Genomic_DNA"/>
</dbReference>
<reference evidence="2 3" key="2">
    <citation type="journal article" date="2018" name="Plant J.">
        <title>The Physcomitrella patens chromosome-scale assembly reveals moss genome structure and evolution.</title>
        <authorList>
            <person name="Lang D."/>
            <person name="Ullrich K.K."/>
            <person name="Murat F."/>
            <person name="Fuchs J."/>
            <person name="Jenkins J."/>
            <person name="Haas F.B."/>
            <person name="Piednoel M."/>
            <person name="Gundlach H."/>
            <person name="Van Bel M."/>
            <person name="Meyberg R."/>
            <person name="Vives C."/>
            <person name="Morata J."/>
            <person name="Symeonidi A."/>
            <person name="Hiss M."/>
            <person name="Muchero W."/>
            <person name="Kamisugi Y."/>
            <person name="Saleh O."/>
            <person name="Blanc G."/>
            <person name="Decker E.L."/>
            <person name="van Gessel N."/>
            <person name="Grimwood J."/>
            <person name="Hayes R.D."/>
            <person name="Graham S.W."/>
            <person name="Gunter L.E."/>
            <person name="McDaniel S.F."/>
            <person name="Hoernstein S.N.W."/>
            <person name="Larsson A."/>
            <person name="Li F.W."/>
            <person name="Perroud P.F."/>
            <person name="Phillips J."/>
            <person name="Ranjan P."/>
            <person name="Rokshar D.S."/>
            <person name="Rothfels C.J."/>
            <person name="Schneider L."/>
            <person name="Shu S."/>
            <person name="Stevenson D.W."/>
            <person name="Thummler F."/>
            <person name="Tillich M."/>
            <person name="Villarreal Aguilar J.C."/>
            <person name="Widiez T."/>
            <person name="Wong G.K."/>
            <person name="Wymore A."/>
            <person name="Zhang Y."/>
            <person name="Zimmer A.D."/>
            <person name="Quatrano R.S."/>
            <person name="Mayer K.F.X."/>
            <person name="Goodstein D."/>
            <person name="Casacuberta J.M."/>
            <person name="Vandepoele K."/>
            <person name="Reski R."/>
            <person name="Cuming A.C."/>
            <person name="Tuskan G.A."/>
            <person name="Maumus F."/>
            <person name="Salse J."/>
            <person name="Schmutz J."/>
            <person name="Rensing S.A."/>
        </authorList>
    </citation>
    <scope>NUCLEOTIDE SEQUENCE [LARGE SCALE GENOMIC DNA]</scope>
    <source>
        <strain evidence="2 3">cv. Gransden 2004</strain>
    </source>
</reference>
<dbReference type="EnsemblPlants" id="Pp3c19_8730V3.2">
    <property type="protein sequence ID" value="PAC:32938341.CDS.1"/>
    <property type="gene ID" value="Pp3c19_8730"/>
</dbReference>
<organism evidence="2 3">
    <name type="scientific">Physcomitrium patens</name>
    <name type="common">Spreading-leaved earth moss</name>
    <name type="synonym">Physcomitrella patens</name>
    <dbReference type="NCBI Taxonomy" id="3218"/>
    <lineage>
        <taxon>Eukaryota</taxon>
        <taxon>Viridiplantae</taxon>
        <taxon>Streptophyta</taxon>
        <taxon>Embryophyta</taxon>
        <taxon>Bryophyta</taxon>
        <taxon>Bryophytina</taxon>
        <taxon>Bryopsida</taxon>
        <taxon>Funariidae</taxon>
        <taxon>Funariales</taxon>
        <taxon>Funariaceae</taxon>
        <taxon>Physcomitrium</taxon>
    </lineage>
</organism>
<proteinExistence type="predicted"/>
<evidence type="ECO:0000313" key="3">
    <source>
        <dbReference type="Proteomes" id="UP000006727"/>
    </source>
</evidence>
<evidence type="ECO:0000313" key="2">
    <source>
        <dbReference type="EnsemblPlants" id="PAC:32938341.CDS.1"/>
    </source>
</evidence>
<protein>
    <submittedName>
        <fullName evidence="2">Uncharacterized protein</fullName>
    </submittedName>
</protein>
<dbReference type="AlphaFoldDB" id="A0A7I3ZD13"/>
<feature type="region of interest" description="Disordered" evidence="1">
    <location>
        <begin position="1"/>
        <end position="29"/>
    </location>
</feature>
<dbReference type="Proteomes" id="UP000006727">
    <property type="component" value="Chromosome 19"/>
</dbReference>
<name>A0A7I3ZD13_PHYPA</name>
<dbReference type="Gramene" id="Pp3c19_8730V3.2">
    <property type="protein sequence ID" value="PAC:32938341.CDS.1"/>
    <property type="gene ID" value="Pp3c19_8730"/>
</dbReference>
<sequence length="185" mass="20461">MKRKNIGNHSANFRRPVDLPLPSETLPPKRSSPFLHMTAKFRPLVLPFHTRKLLGFKLILNPTADVASNSSINYKPGERDASPAEWVLTHPDRRLSTANPSIGSKSKIVSAIQDSTALVITMYSQPLPPPFALPLLPTALGLRYMHGQAEPHRETGWGCNGDWGGVCSGFRSCHRSPQSEVNQFK</sequence>
<keyword evidence="3" id="KW-1185">Reference proteome</keyword>
<reference evidence="2" key="3">
    <citation type="submission" date="2020-12" db="UniProtKB">
        <authorList>
            <consortium name="EnsemblPlants"/>
        </authorList>
    </citation>
    <scope>IDENTIFICATION</scope>
</reference>
<reference evidence="2 3" key="1">
    <citation type="journal article" date="2008" name="Science">
        <title>The Physcomitrella genome reveals evolutionary insights into the conquest of land by plants.</title>
        <authorList>
            <person name="Rensing S."/>
            <person name="Lang D."/>
            <person name="Zimmer A."/>
            <person name="Terry A."/>
            <person name="Salamov A."/>
            <person name="Shapiro H."/>
            <person name="Nishiyama T."/>
            <person name="Perroud P.-F."/>
            <person name="Lindquist E."/>
            <person name="Kamisugi Y."/>
            <person name="Tanahashi T."/>
            <person name="Sakakibara K."/>
            <person name="Fujita T."/>
            <person name="Oishi K."/>
            <person name="Shin-I T."/>
            <person name="Kuroki Y."/>
            <person name="Toyoda A."/>
            <person name="Suzuki Y."/>
            <person name="Hashimoto A."/>
            <person name="Yamaguchi K."/>
            <person name="Sugano A."/>
            <person name="Kohara Y."/>
            <person name="Fujiyama A."/>
            <person name="Anterola A."/>
            <person name="Aoki S."/>
            <person name="Ashton N."/>
            <person name="Barbazuk W.B."/>
            <person name="Barker E."/>
            <person name="Bennetzen J."/>
            <person name="Bezanilla M."/>
            <person name="Blankenship R."/>
            <person name="Cho S.H."/>
            <person name="Dutcher S."/>
            <person name="Estelle M."/>
            <person name="Fawcett J.A."/>
            <person name="Gundlach H."/>
            <person name="Hanada K."/>
            <person name="Heyl A."/>
            <person name="Hicks K.A."/>
            <person name="Hugh J."/>
            <person name="Lohr M."/>
            <person name="Mayer K."/>
            <person name="Melkozernov A."/>
            <person name="Murata T."/>
            <person name="Nelson D."/>
            <person name="Pils B."/>
            <person name="Prigge M."/>
            <person name="Reiss B."/>
            <person name="Renner T."/>
            <person name="Rombauts S."/>
            <person name="Rushton P."/>
            <person name="Sanderfoot A."/>
            <person name="Schween G."/>
            <person name="Shiu S.-H."/>
            <person name="Stueber K."/>
            <person name="Theodoulou F.L."/>
            <person name="Tu H."/>
            <person name="Van de Peer Y."/>
            <person name="Verrier P.J."/>
            <person name="Waters E."/>
            <person name="Wood A."/>
            <person name="Yang L."/>
            <person name="Cove D."/>
            <person name="Cuming A."/>
            <person name="Hasebe M."/>
            <person name="Lucas S."/>
            <person name="Mishler D.B."/>
            <person name="Reski R."/>
            <person name="Grigoriev I."/>
            <person name="Quatrano R.S."/>
            <person name="Boore J.L."/>
        </authorList>
    </citation>
    <scope>NUCLEOTIDE SEQUENCE [LARGE SCALE GENOMIC DNA]</scope>
    <source>
        <strain evidence="2 3">cv. Gransden 2004</strain>
    </source>
</reference>